<evidence type="ECO:0000256" key="5">
    <source>
        <dbReference type="ARBA" id="ARBA00022475"/>
    </source>
</evidence>
<feature type="transmembrane region" description="Helical" evidence="9">
    <location>
        <begin position="12"/>
        <end position="32"/>
    </location>
</feature>
<dbReference type="SUPFAM" id="SSF161098">
    <property type="entry name" value="MetI-like"/>
    <property type="match status" value="1"/>
</dbReference>
<feature type="transmembrane region" description="Helical" evidence="9">
    <location>
        <begin position="243"/>
        <end position="263"/>
    </location>
</feature>
<evidence type="ECO:0000313" key="13">
    <source>
        <dbReference type="Proteomes" id="UP000838748"/>
    </source>
</evidence>
<evidence type="ECO:0000256" key="4">
    <source>
        <dbReference type="ARBA" id="ARBA00022448"/>
    </source>
</evidence>
<evidence type="ECO:0000256" key="7">
    <source>
        <dbReference type="ARBA" id="ARBA00022989"/>
    </source>
</evidence>
<comment type="caution">
    <text evidence="12">The sequence shown here is derived from an EMBL/GenBank/DDBJ whole genome shotgun (WGS) entry which is preliminary data.</text>
</comment>
<evidence type="ECO:0000313" key="12">
    <source>
        <dbReference type="EMBL" id="CAH0538963.1"/>
    </source>
</evidence>
<keyword evidence="7 9" id="KW-1133">Transmembrane helix</keyword>
<feature type="transmembrane region" description="Helical" evidence="9">
    <location>
        <begin position="78"/>
        <end position="102"/>
    </location>
</feature>
<proteinExistence type="inferred from homology"/>
<keyword evidence="4 9" id="KW-0813">Transport</keyword>
<protein>
    <recommendedName>
        <fullName evidence="3 10">sn-glycerol-3-phosphate transport system permease protein UgpE</fullName>
    </recommendedName>
</protein>
<dbReference type="Gene3D" id="1.10.3720.10">
    <property type="entry name" value="MetI-like"/>
    <property type="match status" value="1"/>
</dbReference>
<reference evidence="12" key="1">
    <citation type="submission" date="2021-11" db="EMBL/GenBank/DDBJ databases">
        <authorList>
            <person name="Rodrigo-Torres L."/>
            <person name="Arahal R. D."/>
            <person name="Lucena T."/>
        </authorList>
    </citation>
    <scope>NUCLEOTIDE SEQUENCE</scope>
    <source>
        <strain evidence="12">CECT 7928</strain>
    </source>
</reference>
<feature type="transmembrane region" description="Helical" evidence="9">
    <location>
        <begin position="184"/>
        <end position="207"/>
    </location>
</feature>
<dbReference type="PROSITE" id="PS50928">
    <property type="entry name" value="ABC_TM1"/>
    <property type="match status" value="1"/>
</dbReference>
<feature type="domain" description="ABC transmembrane type-1" evidence="11">
    <location>
        <begin position="74"/>
        <end position="265"/>
    </location>
</feature>
<evidence type="ECO:0000256" key="8">
    <source>
        <dbReference type="ARBA" id="ARBA00023136"/>
    </source>
</evidence>
<comment type="similarity">
    <text evidence="9">Belongs to the binding-protein-dependent transport system permease family.</text>
</comment>
<dbReference type="Pfam" id="PF00528">
    <property type="entry name" value="BPD_transp_1"/>
    <property type="match status" value="1"/>
</dbReference>
<dbReference type="InterPro" id="IPR035906">
    <property type="entry name" value="MetI-like_sf"/>
</dbReference>
<accession>A0ABN8E784</accession>
<gene>
    <name evidence="12" type="primary">lacG</name>
    <name evidence="10" type="synonym">ugpE</name>
    <name evidence="12" type="ORF">VMF7928_01793</name>
</gene>
<feature type="transmembrane region" description="Helical" evidence="9">
    <location>
        <begin position="145"/>
        <end position="163"/>
    </location>
</feature>
<dbReference type="InterPro" id="IPR000515">
    <property type="entry name" value="MetI-like"/>
</dbReference>
<evidence type="ECO:0000256" key="6">
    <source>
        <dbReference type="ARBA" id="ARBA00022692"/>
    </source>
</evidence>
<comment type="subcellular location">
    <subcellularLocation>
        <location evidence="10">Cell inner membrane</location>
        <topology evidence="10">Multi-pass membrane protein</topology>
    </subcellularLocation>
    <subcellularLocation>
        <location evidence="1 9">Cell membrane</location>
        <topology evidence="1 9">Multi-pass membrane protein</topology>
    </subcellularLocation>
</comment>
<name>A0ABN8E784_9VIBR</name>
<dbReference type="EMBL" id="CAKLDM010000002">
    <property type="protein sequence ID" value="CAH0538963.1"/>
    <property type="molecule type" value="Genomic_DNA"/>
</dbReference>
<organism evidence="12 13">
    <name type="scientific">Vibrio marisflavi CECT 7928</name>
    <dbReference type="NCBI Taxonomy" id="634439"/>
    <lineage>
        <taxon>Bacteria</taxon>
        <taxon>Pseudomonadati</taxon>
        <taxon>Pseudomonadota</taxon>
        <taxon>Gammaproteobacteria</taxon>
        <taxon>Vibrionales</taxon>
        <taxon>Vibrionaceae</taxon>
        <taxon>Vibrio</taxon>
    </lineage>
</organism>
<evidence type="ECO:0000256" key="3">
    <source>
        <dbReference type="ARBA" id="ARBA00020515"/>
    </source>
</evidence>
<evidence type="ECO:0000256" key="2">
    <source>
        <dbReference type="ARBA" id="ARBA00011557"/>
    </source>
</evidence>
<dbReference type="PANTHER" id="PTHR43744">
    <property type="entry name" value="ABC TRANSPORTER PERMEASE PROTEIN MG189-RELATED-RELATED"/>
    <property type="match status" value="1"/>
</dbReference>
<keyword evidence="8 9" id="KW-0472">Membrane</keyword>
<keyword evidence="5 10" id="KW-1003">Cell membrane</keyword>
<comment type="subunit">
    <text evidence="2 10">The complex is composed of two ATP-binding proteins (UgpC), two transmembrane proteins (UgpA and UgpE) and a solute-binding protein (UgpB).</text>
</comment>
<keyword evidence="10" id="KW-0997">Cell inner membrane</keyword>
<evidence type="ECO:0000259" key="11">
    <source>
        <dbReference type="PROSITE" id="PS50928"/>
    </source>
</evidence>
<dbReference type="PANTHER" id="PTHR43744:SF8">
    <property type="entry name" value="SN-GLYCEROL-3-PHOSPHATE TRANSPORT SYSTEM PERMEASE PROTEIN UGPE"/>
    <property type="match status" value="1"/>
</dbReference>
<dbReference type="CDD" id="cd06261">
    <property type="entry name" value="TM_PBP2"/>
    <property type="match status" value="1"/>
</dbReference>
<comment type="function">
    <text evidence="10">Part of the ABC transporter complex UgpBAEC involved in sn-glycerol-3-phosphate (G3P) import. Probably responsible for the translocation of the substrate across the membrane.</text>
</comment>
<evidence type="ECO:0000256" key="9">
    <source>
        <dbReference type="RuleBase" id="RU363032"/>
    </source>
</evidence>
<keyword evidence="13" id="KW-1185">Reference proteome</keyword>
<feature type="transmembrane region" description="Helical" evidence="9">
    <location>
        <begin position="109"/>
        <end position="133"/>
    </location>
</feature>
<sequence>MKILNRCLKHLFLIVSAGLILLPLWMVISVAGTQNTDVIGSTAPLYPNVSLLIQHLNEVLFKGVLGLPPYIDLLWRSFVMAASIAVGKILLSLCSAYAIVYFRLPFKRFFFVVIFLTLMLPIEVRMLPSYQIIVDFNMLNSYTGLILPVIASATATLFFKQFFETIPVELLEAARLDNAGYFRFMFKIVLPLSKTNIAAIFLIMFVYGWNQYLWPLMITSKPSFYTITMSLSQISTSLDSQPLWWQAMAGTLVSTIPVVVLMISMQKFFVKGLIQTEK</sequence>
<evidence type="ECO:0000256" key="10">
    <source>
        <dbReference type="RuleBase" id="RU363056"/>
    </source>
</evidence>
<dbReference type="Proteomes" id="UP000838748">
    <property type="component" value="Unassembled WGS sequence"/>
</dbReference>
<evidence type="ECO:0000256" key="1">
    <source>
        <dbReference type="ARBA" id="ARBA00004651"/>
    </source>
</evidence>
<dbReference type="RefSeq" id="WP_237361121.1">
    <property type="nucleotide sequence ID" value="NZ_CAKLDM010000002.1"/>
</dbReference>
<keyword evidence="6 9" id="KW-0812">Transmembrane</keyword>